<comment type="function">
    <text evidence="2">Hydrolase that can remove 'Lys-48'-linked conjugated ubiquitin from proteins.</text>
</comment>
<dbReference type="PANTHER" id="PTHR12473">
    <property type="entry name" value="UBIQUITIN CARBOXYL-TERMINAL HYDROLASE MINDY-4-RELATED"/>
    <property type="match status" value="1"/>
</dbReference>
<dbReference type="GO" id="GO:1990380">
    <property type="term" value="F:K48-linked deubiquitinase activity"/>
    <property type="evidence" value="ECO:0007669"/>
    <property type="project" value="UniProtKB-UniRule"/>
</dbReference>
<keyword evidence="5" id="KW-1185">Reference proteome</keyword>
<proteinExistence type="inferred from homology"/>
<dbReference type="EC" id="3.4.19.12" evidence="2"/>
<dbReference type="SMART" id="SM01174">
    <property type="entry name" value="DUF4205"/>
    <property type="match status" value="1"/>
</dbReference>
<comment type="similarity">
    <text evidence="1 2">Belongs to the MINDY deubiquitinase family. FAM188 subfamily.</text>
</comment>
<evidence type="ECO:0000259" key="3">
    <source>
        <dbReference type="SMART" id="SM01174"/>
    </source>
</evidence>
<dbReference type="EMBL" id="WJQU01002055">
    <property type="protein sequence ID" value="KAJ6633372.1"/>
    <property type="molecule type" value="Genomic_DNA"/>
</dbReference>
<keyword evidence="2" id="KW-0833">Ubl conjugation pathway</keyword>
<gene>
    <name evidence="4" type="primary">MINDY4B</name>
    <name evidence="4" type="ORF">Bhyg_15709</name>
</gene>
<dbReference type="GO" id="GO:0006508">
    <property type="term" value="P:proteolysis"/>
    <property type="evidence" value="ECO:0007669"/>
    <property type="project" value="UniProtKB-KW"/>
</dbReference>
<dbReference type="OrthoDB" id="10263628at2759"/>
<dbReference type="Proteomes" id="UP001151699">
    <property type="component" value="Unassembled WGS sequence"/>
</dbReference>
<organism evidence="4 5">
    <name type="scientific">Pseudolycoriella hygida</name>
    <dbReference type="NCBI Taxonomy" id="35572"/>
    <lineage>
        <taxon>Eukaryota</taxon>
        <taxon>Metazoa</taxon>
        <taxon>Ecdysozoa</taxon>
        <taxon>Arthropoda</taxon>
        <taxon>Hexapoda</taxon>
        <taxon>Insecta</taxon>
        <taxon>Pterygota</taxon>
        <taxon>Neoptera</taxon>
        <taxon>Endopterygota</taxon>
        <taxon>Diptera</taxon>
        <taxon>Nematocera</taxon>
        <taxon>Sciaroidea</taxon>
        <taxon>Sciaridae</taxon>
        <taxon>Pseudolycoriella</taxon>
    </lineage>
</organism>
<evidence type="ECO:0000313" key="4">
    <source>
        <dbReference type="EMBL" id="KAJ6633372.1"/>
    </source>
</evidence>
<comment type="catalytic activity">
    <reaction evidence="2">
        <text>Thiol-dependent hydrolysis of ester, thioester, amide, peptide and isopeptide bonds formed by the C-terminal Gly of ubiquitin (a 76-residue protein attached to proteins as an intracellular targeting signal).</text>
        <dbReference type="EC" id="3.4.19.12"/>
    </reaction>
</comment>
<dbReference type="InterPro" id="IPR025257">
    <property type="entry name" value="MINDY-3/4_CD"/>
</dbReference>
<name>A0A9Q0MNB0_9DIPT</name>
<dbReference type="AlphaFoldDB" id="A0A9Q0MNB0"/>
<dbReference type="GO" id="GO:0004843">
    <property type="term" value="F:cysteine-type deubiquitinase activity"/>
    <property type="evidence" value="ECO:0007669"/>
    <property type="project" value="UniProtKB-UniRule"/>
</dbReference>
<evidence type="ECO:0000256" key="2">
    <source>
        <dbReference type="RuleBase" id="RU367088"/>
    </source>
</evidence>
<keyword evidence="2" id="KW-0645">Protease</keyword>
<keyword evidence="2 4" id="KW-0378">Hydrolase</keyword>
<dbReference type="Pfam" id="PF13898">
    <property type="entry name" value="MINDY-3_4_CD"/>
    <property type="match status" value="1"/>
</dbReference>
<protein>
    <recommendedName>
        <fullName evidence="2">Ubiquitin carboxyl-terminal hydrolase MINDY</fullName>
        <ecNumber evidence="2">3.4.19.12</ecNumber>
    </recommendedName>
</protein>
<sequence>MKGSVIDLVSIQYMIMAIVRAKLTGGTPITTEIAVELRKVVFGSAAAPPRGEWTRTPIMFGLPREELPFGLRSPRNATRGMQSVLQAYIMKNFIFDQRPKDKKSIPIEQLLKPSESQQQEALIAAMSEILWNIGEKTSVTIVLPGENPHVVHSHSYFQDSVTEKLYLFQHFKLEDLQIFLKRHLHYFTDEGGAGTLLFLYSAVMTRTPTKILTDLDAPKGAHLMGPHEEGSLNIVTLMLTGRATPYLHNGVVYVGDEDHYALPQFGILARAPVGLLVLGSDAENAVMSSSRQPGSRLKTPALPIWVASCSGHFGVLFNSNRELLRNYHAEKRFELHYYTCAGCYLSMTIDNRTQENNDCMTSTNASSSANNGSTCNDIVATPLERLIHTKWAEAKISLKGPPPASLSF</sequence>
<keyword evidence="2" id="KW-0788">Thiol protease</keyword>
<feature type="domain" description="Deubiquitinating enzyme MINDY-3/4 conserved" evidence="3">
    <location>
        <begin position="38"/>
        <end position="400"/>
    </location>
</feature>
<reference evidence="4" key="1">
    <citation type="submission" date="2022-07" db="EMBL/GenBank/DDBJ databases">
        <authorList>
            <person name="Trinca V."/>
            <person name="Uliana J.V.C."/>
            <person name="Torres T.T."/>
            <person name="Ward R.J."/>
            <person name="Monesi N."/>
        </authorList>
    </citation>
    <scope>NUCLEOTIDE SEQUENCE</scope>
    <source>
        <strain evidence="4">HSMRA1968</strain>
        <tissue evidence="4">Whole embryos</tissue>
    </source>
</reference>
<dbReference type="InterPro" id="IPR039785">
    <property type="entry name" value="MINY3/4"/>
</dbReference>
<evidence type="ECO:0000313" key="5">
    <source>
        <dbReference type="Proteomes" id="UP001151699"/>
    </source>
</evidence>
<evidence type="ECO:0000256" key="1">
    <source>
        <dbReference type="ARBA" id="ARBA00011074"/>
    </source>
</evidence>
<dbReference type="PANTHER" id="PTHR12473:SF8">
    <property type="entry name" value="UBIQUITIN CARBOXYL-TERMINAL HYDROLASE MINDY-4-RELATED"/>
    <property type="match status" value="1"/>
</dbReference>
<dbReference type="GO" id="GO:0071108">
    <property type="term" value="P:protein K48-linked deubiquitination"/>
    <property type="evidence" value="ECO:0007669"/>
    <property type="project" value="InterPro"/>
</dbReference>
<accession>A0A9Q0MNB0</accession>
<comment type="caution">
    <text evidence="4">The sequence shown here is derived from an EMBL/GenBank/DDBJ whole genome shotgun (WGS) entry which is preliminary data.</text>
</comment>